<proteinExistence type="predicted"/>
<protein>
    <submittedName>
        <fullName evidence="1">Uncharacterized protein</fullName>
    </submittedName>
</protein>
<dbReference type="AlphaFoldDB" id="A0A0F9FX75"/>
<sequence length="103" mass="11389">MTTVKRGTLLDGAFHYKDGWYFARRDEGKVWIFHVSGEANKVMDGLNVQTIDIDQEIEVDASSWASIVSSVCLSGDTAETYRQAVDFHMQGQNMVAGTPVSSL</sequence>
<reference evidence="1" key="1">
    <citation type="journal article" date="2015" name="Nature">
        <title>Complex archaea that bridge the gap between prokaryotes and eukaryotes.</title>
        <authorList>
            <person name="Spang A."/>
            <person name="Saw J.H."/>
            <person name="Jorgensen S.L."/>
            <person name="Zaremba-Niedzwiedzka K."/>
            <person name="Martijn J."/>
            <person name="Lind A.E."/>
            <person name="van Eijk R."/>
            <person name="Schleper C."/>
            <person name="Guy L."/>
            <person name="Ettema T.J."/>
        </authorList>
    </citation>
    <scope>NUCLEOTIDE SEQUENCE</scope>
</reference>
<comment type="caution">
    <text evidence="1">The sequence shown here is derived from an EMBL/GenBank/DDBJ whole genome shotgun (WGS) entry which is preliminary data.</text>
</comment>
<accession>A0A0F9FX75</accession>
<dbReference type="EMBL" id="LAZR01022163">
    <property type="protein sequence ID" value="KKL82826.1"/>
    <property type="molecule type" value="Genomic_DNA"/>
</dbReference>
<evidence type="ECO:0000313" key="1">
    <source>
        <dbReference type="EMBL" id="KKL82826.1"/>
    </source>
</evidence>
<gene>
    <name evidence="1" type="ORF">LCGC14_1980920</name>
</gene>
<organism evidence="1">
    <name type="scientific">marine sediment metagenome</name>
    <dbReference type="NCBI Taxonomy" id="412755"/>
    <lineage>
        <taxon>unclassified sequences</taxon>
        <taxon>metagenomes</taxon>
        <taxon>ecological metagenomes</taxon>
    </lineage>
</organism>
<name>A0A0F9FX75_9ZZZZ</name>